<evidence type="ECO:0000313" key="3">
    <source>
        <dbReference type="Proteomes" id="UP000034680"/>
    </source>
</evidence>
<keyword evidence="3" id="KW-1185">Reference proteome</keyword>
<accession>A0A0G2FLV2</accession>
<feature type="region of interest" description="Disordered" evidence="1">
    <location>
        <begin position="1"/>
        <end position="38"/>
    </location>
</feature>
<reference evidence="2 3" key="2">
    <citation type="submission" date="2015-05" db="EMBL/GenBank/DDBJ databases">
        <authorList>
            <person name="Morales-Cruz A."/>
            <person name="Amrine K.C."/>
            <person name="Cantu D."/>
        </authorList>
    </citation>
    <scope>NUCLEOTIDE SEQUENCE [LARGE SCALE GENOMIC DNA]</scope>
    <source>
        <strain evidence="2">DA912</strain>
    </source>
</reference>
<organism evidence="2 3">
    <name type="scientific">Diaporthe ampelina</name>
    <dbReference type="NCBI Taxonomy" id="1214573"/>
    <lineage>
        <taxon>Eukaryota</taxon>
        <taxon>Fungi</taxon>
        <taxon>Dikarya</taxon>
        <taxon>Ascomycota</taxon>
        <taxon>Pezizomycotina</taxon>
        <taxon>Sordariomycetes</taxon>
        <taxon>Sordariomycetidae</taxon>
        <taxon>Diaporthales</taxon>
        <taxon>Diaporthaceae</taxon>
        <taxon>Diaporthe</taxon>
    </lineage>
</organism>
<feature type="compositionally biased region" description="Acidic residues" evidence="1">
    <location>
        <begin position="10"/>
        <end position="24"/>
    </location>
</feature>
<comment type="caution">
    <text evidence="2">The sequence shown here is derived from an EMBL/GenBank/DDBJ whole genome shotgun (WGS) entry which is preliminary data.</text>
</comment>
<dbReference type="Proteomes" id="UP000034680">
    <property type="component" value="Unassembled WGS sequence"/>
</dbReference>
<proteinExistence type="predicted"/>
<dbReference type="STRING" id="1214573.A0A0G2FLV2"/>
<reference evidence="2 3" key="1">
    <citation type="submission" date="2015-05" db="EMBL/GenBank/DDBJ databases">
        <title>Distinctive expansion of gene families associated with plant cell wall degradation and secondary metabolism in the genomes of grapevine trunk pathogens.</title>
        <authorList>
            <person name="Lawrence D.P."/>
            <person name="Travadon R."/>
            <person name="Rolshausen P.E."/>
            <person name="Baumgartner K."/>
        </authorList>
    </citation>
    <scope>NUCLEOTIDE SEQUENCE [LARGE SCALE GENOMIC DNA]</scope>
    <source>
        <strain evidence="2">DA912</strain>
    </source>
</reference>
<gene>
    <name evidence="2" type="ORF">UCDDA912_g04971</name>
</gene>
<evidence type="ECO:0000313" key="2">
    <source>
        <dbReference type="EMBL" id="KKY35021.1"/>
    </source>
</evidence>
<dbReference type="AlphaFoldDB" id="A0A0G2FLV2"/>
<name>A0A0G2FLV2_9PEZI</name>
<dbReference type="EMBL" id="LCUC01000174">
    <property type="protein sequence ID" value="KKY35021.1"/>
    <property type="molecule type" value="Genomic_DNA"/>
</dbReference>
<dbReference type="OrthoDB" id="5389734at2759"/>
<sequence>MTPSRHFDDSSDDDDDYLEAEEEPPSPAASNHPTIPLHPIATMQDAFAESLDEATKGSVEQKPKLKTLDAKARREKLLDEDKSEGPPNRLWRFRPGQKCHELRKLMAQISFGVYLLINGMANSNAQVLSILQGHIDEVDEFLEAAMEDVRLATQDLNERLDFLKLPMENMEIFEQMLENRKFRLQIVEGNVKIEHILSRTSTAHTQTIRDISEGLRAAKQFSQYLASNEKGQWRQERSDVVDVFDAMKGNTEGWYNAFTALESQSTLLSGLCVRLSTMIVEIDKRAGEN</sequence>
<evidence type="ECO:0000256" key="1">
    <source>
        <dbReference type="SAM" id="MobiDB-lite"/>
    </source>
</evidence>
<protein>
    <submittedName>
        <fullName evidence="2">Uncharacterized protein</fullName>
    </submittedName>
</protein>